<dbReference type="AlphaFoldDB" id="I7C5Y8"/>
<evidence type="ECO:0000313" key="1">
    <source>
        <dbReference type="EMBL" id="AFO51927.1"/>
    </source>
</evidence>
<protein>
    <submittedName>
        <fullName evidence="1">Uncharacterized protein</fullName>
    </submittedName>
</protein>
<dbReference type="STRING" id="1212765.MHLP_01735"/>
<evidence type="ECO:0000313" key="2">
    <source>
        <dbReference type="Proteomes" id="UP000006502"/>
    </source>
</evidence>
<dbReference type="HOGENOM" id="CLU_1813669_0_0_14"/>
<reference evidence="1 2" key="1">
    <citation type="journal article" date="2012" name="J. Bacteriol.">
        <title>Genome Sequence of "Candidatus Mycoplasma haemolamae" Strain Purdue, a Red Blood Cell Pathogen of Alpacas (Vicugna pacos) and Llamas (Lama glama).</title>
        <authorList>
            <person name="Guimaraes A.M."/>
            <person name="Toth B."/>
            <person name="Santos A.P."/>
            <person name="do Nascimento N.C."/>
            <person name="Kritchevsky J.E."/>
            <person name="Messick J.B."/>
        </authorList>
    </citation>
    <scope>NUCLEOTIDE SEQUENCE [LARGE SCALE GENOMIC DNA]</scope>
    <source>
        <strain evidence="1 2">Purdue</strain>
    </source>
</reference>
<proteinExistence type="predicted"/>
<name>I7C5Y8_MYCHA</name>
<keyword evidence="2" id="KW-1185">Reference proteome</keyword>
<dbReference type="Proteomes" id="UP000006502">
    <property type="component" value="Chromosome"/>
</dbReference>
<accession>I7C5Y8</accession>
<dbReference type="KEGG" id="mhl:MHLP_01735"/>
<dbReference type="EMBL" id="CP003731">
    <property type="protein sequence ID" value="AFO51927.1"/>
    <property type="molecule type" value="Genomic_DNA"/>
</dbReference>
<gene>
    <name evidence="1" type="ordered locus">MHLP_01735</name>
</gene>
<sequence length="147" mass="16042">MPVLSNLAKSVIGGSALLGGTGTATTVYLTTRPDNYVDYNFFSDGGVGVPLSCSTADQKFEYPKLTAESSITAKFECAYESQKVNPDQELKVSEQDRTSEEISKLTCKLEEQKDYRCTHPTKKVTLSLENEGKTVKLSLGERSQSGK</sequence>
<dbReference type="PATRIC" id="fig|1212765.3.peg.387"/>
<reference evidence="2" key="2">
    <citation type="submission" date="2012-07" db="EMBL/GenBank/DDBJ databases">
        <title>Complete genome sequence of 'Candidatus Mycoplasma haemolamae'.</title>
        <authorList>
            <person name="Guimaraes A.M.S."/>
            <person name="Toth B."/>
            <person name="Santos A.P."/>
            <person name="Nascimento N.C."/>
            <person name="Sojka J.E."/>
            <person name="Messick J.B."/>
        </authorList>
    </citation>
    <scope>NUCLEOTIDE SEQUENCE [LARGE SCALE GENOMIC DNA]</scope>
    <source>
        <strain evidence="2">Purdue</strain>
    </source>
</reference>
<organism evidence="1 2">
    <name type="scientific">Mycoplasma haematolamae (strain Purdue)</name>
    <dbReference type="NCBI Taxonomy" id="1212765"/>
    <lineage>
        <taxon>Bacteria</taxon>
        <taxon>Bacillati</taxon>
        <taxon>Mycoplasmatota</taxon>
        <taxon>Mollicutes</taxon>
        <taxon>Mycoplasmataceae</taxon>
        <taxon>Mycoplasma</taxon>
    </lineage>
</organism>